<name>A0A8D9M6W1_BRACM</name>
<organism evidence="1 2">
    <name type="scientific">Brassica campestris</name>
    <name type="common">Field mustard</name>
    <dbReference type="NCBI Taxonomy" id="3711"/>
    <lineage>
        <taxon>Eukaryota</taxon>
        <taxon>Viridiplantae</taxon>
        <taxon>Streptophyta</taxon>
        <taxon>Embryophyta</taxon>
        <taxon>Tracheophyta</taxon>
        <taxon>Spermatophyta</taxon>
        <taxon>Magnoliopsida</taxon>
        <taxon>eudicotyledons</taxon>
        <taxon>Gunneridae</taxon>
        <taxon>Pentapetalae</taxon>
        <taxon>rosids</taxon>
        <taxon>malvids</taxon>
        <taxon>Brassicales</taxon>
        <taxon>Brassicaceae</taxon>
        <taxon>Brassiceae</taxon>
        <taxon>Brassica</taxon>
    </lineage>
</organism>
<dbReference type="SUPFAM" id="SSF50249">
    <property type="entry name" value="Nucleic acid-binding proteins"/>
    <property type="match status" value="1"/>
</dbReference>
<dbReference type="InterPro" id="IPR012340">
    <property type="entry name" value="NA-bd_OB-fold"/>
</dbReference>
<dbReference type="AlphaFoldDB" id="A0A8D9M6W1"/>
<reference evidence="1 2" key="1">
    <citation type="submission" date="2021-07" db="EMBL/GenBank/DDBJ databases">
        <authorList>
            <consortium name="Genoscope - CEA"/>
            <person name="William W."/>
        </authorList>
    </citation>
    <scope>NUCLEOTIDE SEQUENCE [LARGE SCALE GENOMIC DNA]</scope>
</reference>
<dbReference type="Proteomes" id="UP000694005">
    <property type="component" value="Chromosome A07"/>
</dbReference>
<evidence type="ECO:0000313" key="1">
    <source>
        <dbReference type="EMBL" id="CAG7900611.1"/>
    </source>
</evidence>
<evidence type="ECO:0000313" key="2">
    <source>
        <dbReference type="Proteomes" id="UP000694005"/>
    </source>
</evidence>
<proteinExistence type="predicted"/>
<dbReference type="Gramene" id="A07p02550.2_BraZ1">
    <property type="protein sequence ID" value="A07p02550.2_BraZ1.CDS"/>
    <property type="gene ID" value="A07g02550.2_BraZ1"/>
</dbReference>
<accession>A0A8D9M6W1</accession>
<dbReference type="EMBL" id="LS974623">
    <property type="protein sequence ID" value="CAG7900611.1"/>
    <property type="molecule type" value="Genomic_DNA"/>
</dbReference>
<gene>
    <name evidence="1" type="ORF">BRAPAZ1V2_A07P02550.2</name>
</gene>
<dbReference type="Gene3D" id="2.40.50.140">
    <property type="entry name" value="Nucleic acid-binding proteins"/>
    <property type="match status" value="1"/>
</dbReference>
<protein>
    <submittedName>
        <fullName evidence="1">Uncharacterized protein</fullName>
    </submittedName>
</protein>
<sequence>MNSFCPWQIPTDSYLIAYESNYVINRPLLLKLEDILGKLSAIRRCYTWGTSGIGYTTYRKMIEFLCATKVTRIQAEKEWCYIGCWKCSKKLQREISSFTCIVFDKTNDVGVLRYRVELSVSDKADDAVCLAWNAQIPTTVTYLFKSLLHLLINFCFSYSFYLS</sequence>